<accession>A0ABM8UEZ9</accession>
<feature type="region of interest" description="Disordered" evidence="1">
    <location>
        <begin position="176"/>
        <end position="244"/>
    </location>
</feature>
<evidence type="ECO:0000259" key="2">
    <source>
        <dbReference type="PROSITE" id="PS50914"/>
    </source>
</evidence>
<dbReference type="RefSeq" id="WP_215220165.1">
    <property type="nucleotide sequence ID" value="NZ_OU015430.1"/>
</dbReference>
<organism evidence="3 4">
    <name type="scientific">Novilysobacter luteus</name>
    <dbReference type="NCBI Taxonomy" id="2822368"/>
    <lineage>
        <taxon>Bacteria</taxon>
        <taxon>Pseudomonadati</taxon>
        <taxon>Pseudomonadota</taxon>
        <taxon>Gammaproteobacteria</taxon>
        <taxon>Lysobacterales</taxon>
        <taxon>Lysobacteraceae</taxon>
        <taxon>Novilysobacter</taxon>
    </lineage>
</organism>
<dbReference type="PROSITE" id="PS50914">
    <property type="entry name" value="BON"/>
    <property type="match status" value="1"/>
</dbReference>
<dbReference type="PANTHER" id="PTHR34606">
    <property type="entry name" value="BON DOMAIN-CONTAINING PROTEIN"/>
    <property type="match status" value="1"/>
</dbReference>
<gene>
    <name evidence="3" type="ORF">LYB30171_01243</name>
</gene>
<dbReference type="EMBL" id="OU015430">
    <property type="protein sequence ID" value="CAG4972571.1"/>
    <property type="molecule type" value="Genomic_DNA"/>
</dbReference>
<evidence type="ECO:0000256" key="1">
    <source>
        <dbReference type="SAM" id="MobiDB-lite"/>
    </source>
</evidence>
<dbReference type="InterPro" id="IPR007055">
    <property type="entry name" value="BON_dom"/>
</dbReference>
<reference evidence="3 4" key="1">
    <citation type="submission" date="2021-04" db="EMBL/GenBank/DDBJ databases">
        <authorList>
            <person name="Rodrigo-Torres L."/>
            <person name="Arahal R. D."/>
            <person name="Lucena T."/>
        </authorList>
    </citation>
    <scope>NUCLEOTIDE SEQUENCE [LARGE SCALE GENOMIC DNA]</scope>
    <source>
        <strain evidence="3 4">CECT 30171</strain>
    </source>
</reference>
<evidence type="ECO:0000313" key="3">
    <source>
        <dbReference type="EMBL" id="CAG4972571.1"/>
    </source>
</evidence>
<proteinExistence type="predicted"/>
<keyword evidence="4" id="KW-1185">Reference proteome</keyword>
<feature type="compositionally biased region" description="Polar residues" evidence="1">
    <location>
        <begin position="193"/>
        <end position="206"/>
    </location>
</feature>
<dbReference type="PANTHER" id="PTHR34606:SF15">
    <property type="entry name" value="BON DOMAIN-CONTAINING PROTEIN"/>
    <property type="match status" value="1"/>
</dbReference>
<protein>
    <recommendedName>
        <fullName evidence="2">BON domain-containing protein</fullName>
    </recommendedName>
</protein>
<name>A0ABM8UEZ9_9GAMM</name>
<dbReference type="Gene3D" id="3.30.1340.30">
    <property type="match status" value="1"/>
</dbReference>
<sequence length="244" mass="26644">MNRGNPSGPRRDQDFDPRQRQYRDMPSATNRRWGAPSGQNDSFGYEGQGGWGDFTHQFPNADFNQGGYGEDQGRHAQSGHGRGGSEYANTSRHSRGVSHSGRGPRNYTRPDASIVDELIDRMTEHEALDATEILLIVEDGVVTLTGEVPERRMKHLAEDIADEVRGVREIENRIRVDNGSSSFGPPGEGVRSGENQVGSAFSSSGRISDPLSDDAVRVGRAGTESEAPERHVANTQAGDKARKK</sequence>
<feature type="region of interest" description="Disordered" evidence="1">
    <location>
        <begin position="1"/>
        <end position="109"/>
    </location>
</feature>
<evidence type="ECO:0000313" key="4">
    <source>
        <dbReference type="Proteomes" id="UP000680116"/>
    </source>
</evidence>
<dbReference type="InterPro" id="IPR051686">
    <property type="entry name" value="Lipoprotein_DolP"/>
</dbReference>
<feature type="domain" description="BON" evidence="2">
    <location>
        <begin position="110"/>
        <end position="178"/>
    </location>
</feature>
<dbReference type="Proteomes" id="UP000680116">
    <property type="component" value="Chromosome"/>
</dbReference>
<feature type="compositionally biased region" description="Basic and acidic residues" evidence="1">
    <location>
        <begin position="9"/>
        <end position="23"/>
    </location>
</feature>
<dbReference type="Pfam" id="PF04972">
    <property type="entry name" value="BON"/>
    <property type="match status" value="1"/>
</dbReference>